<keyword evidence="1" id="KW-0862">Zinc</keyword>
<accession>A0ABD1VX65</accession>
<dbReference type="PROSITE" id="PS50158">
    <property type="entry name" value="ZF_CCHC"/>
    <property type="match status" value="1"/>
</dbReference>
<evidence type="ECO:0000313" key="5">
    <source>
        <dbReference type="Proteomes" id="UP001604336"/>
    </source>
</evidence>
<dbReference type="AlphaFoldDB" id="A0ABD1VX65"/>
<dbReference type="GO" id="GO:0008270">
    <property type="term" value="F:zinc ion binding"/>
    <property type="evidence" value="ECO:0007669"/>
    <property type="project" value="UniProtKB-KW"/>
</dbReference>
<protein>
    <submittedName>
        <fullName evidence="4">Protein FAR1-RELATED SEQUENCE</fullName>
    </submittedName>
</protein>
<keyword evidence="5" id="KW-1185">Reference proteome</keyword>
<keyword evidence="1" id="KW-0863">Zinc-finger</keyword>
<sequence length="152" mass="17089">MARHGMLAHKSSILIDEAALTDARTTMLMEEFNSLHIRIKEMDDGGNSDFSRIRNKSRDQTDAIGDPNAVRAKGCGKRLKSSKEKSISKSNRQCRCCGEHGHDKRTCPQLNDRPSTYQPNMNEFTTTQDDGIDNLTFTSNASSNYDVANWFL</sequence>
<dbReference type="SUPFAM" id="SSF57756">
    <property type="entry name" value="Retrovirus zinc finger-like domains"/>
    <property type="match status" value="1"/>
</dbReference>
<keyword evidence="1" id="KW-0479">Metal-binding</keyword>
<name>A0ABD1VX65_9LAMI</name>
<dbReference type="InterPro" id="IPR036875">
    <property type="entry name" value="Znf_CCHC_sf"/>
</dbReference>
<proteinExistence type="predicted"/>
<dbReference type="InterPro" id="IPR001878">
    <property type="entry name" value="Znf_CCHC"/>
</dbReference>
<feature type="domain" description="CCHC-type" evidence="3">
    <location>
        <begin position="94"/>
        <end position="109"/>
    </location>
</feature>
<dbReference type="Proteomes" id="UP001604336">
    <property type="component" value="Unassembled WGS sequence"/>
</dbReference>
<reference evidence="5" key="1">
    <citation type="submission" date="2024-07" db="EMBL/GenBank/DDBJ databases">
        <title>Two chromosome-level genome assemblies of Korean endemic species Abeliophyllum distichum and Forsythia ovata (Oleaceae).</title>
        <authorList>
            <person name="Jang H."/>
        </authorList>
    </citation>
    <scope>NUCLEOTIDE SEQUENCE [LARGE SCALE GENOMIC DNA]</scope>
</reference>
<dbReference type="EMBL" id="JBFOLK010000001">
    <property type="protein sequence ID" value="KAL2541989.1"/>
    <property type="molecule type" value="Genomic_DNA"/>
</dbReference>
<evidence type="ECO:0000313" key="4">
    <source>
        <dbReference type="EMBL" id="KAL2541989.1"/>
    </source>
</evidence>
<evidence type="ECO:0000256" key="1">
    <source>
        <dbReference type="PROSITE-ProRule" id="PRU00047"/>
    </source>
</evidence>
<comment type="caution">
    <text evidence="4">The sequence shown here is derived from an EMBL/GenBank/DDBJ whole genome shotgun (WGS) entry which is preliminary data.</text>
</comment>
<evidence type="ECO:0000256" key="2">
    <source>
        <dbReference type="SAM" id="MobiDB-lite"/>
    </source>
</evidence>
<organism evidence="4 5">
    <name type="scientific">Abeliophyllum distichum</name>
    <dbReference type="NCBI Taxonomy" id="126358"/>
    <lineage>
        <taxon>Eukaryota</taxon>
        <taxon>Viridiplantae</taxon>
        <taxon>Streptophyta</taxon>
        <taxon>Embryophyta</taxon>
        <taxon>Tracheophyta</taxon>
        <taxon>Spermatophyta</taxon>
        <taxon>Magnoliopsida</taxon>
        <taxon>eudicotyledons</taxon>
        <taxon>Gunneridae</taxon>
        <taxon>Pentapetalae</taxon>
        <taxon>asterids</taxon>
        <taxon>lamiids</taxon>
        <taxon>Lamiales</taxon>
        <taxon>Oleaceae</taxon>
        <taxon>Forsythieae</taxon>
        <taxon>Abeliophyllum</taxon>
    </lineage>
</organism>
<evidence type="ECO:0000259" key="3">
    <source>
        <dbReference type="PROSITE" id="PS50158"/>
    </source>
</evidence>
<gene>
    <name evidence="4" type="ORF">Adt_02967</name>
</gene>
<feature type="region of interest" description="Disordered" evidence="2">
    <location>
        <begin position="51"/>
        <end position="94"/>
    </location>
</feature>